<proteinExistence type="predicted"/>
<reference evidence="1" key="1">
    <citation type="submission" date="2023-08" db="EMBL/GenBank/DDBJ databases">
        <authorList>
            <person name="Alioto T."/>
            <person name="Alioto T."/>
            <person name="Gomez Garrido J."/>
        </authorList>
    </citation>
    <scope>NUCLEOTIDE SEQUENCE</scope>
</reference>
<evidence type="ECO:0000313" key="2">
    <source>
        <dbReference type="Proteomes" id="UP001162480"/>
    </source>
</evidence>
<evidence type="ECO:0000313" key="1">
    <source>
        <dbReference type="EMBL" id="CAI9726513.1"/>
    </source>
</evidence>
<dbReference type="AlphaFoldDB" id="A0AA36B216"/>
<protein>
    <submittedName>
        <fullName evidence="1">Uncharacterized protein</fullName>
    </submittedName>
</protein>
<name>A0AA36B216_OCTVU</name>
<dbReference type="Proteomes" id="UP001162480">
    <property type="component" value="Chromosome 8"/>
</dbReference>
<gene>
    <name evidence="1" type="ORF">OCTVUL_1B028449</name>
</gene>
<sequence length="75" mass="8707">MVPMIAKDSFLLTTTPHEFHEGDKPNEALSIPRNSIYKSLFYHNYRFSKRMDDNNEAAVNATMRVVFTRTKKGIN</sequence>
<accession>A0AA36B216</accession>
<organism evidence="1 2">
    <name type="scientific">Octopus vulgaris</name>
    <name type="common">Common octopus</name>
    <dbReference type="NCBI Taxonomy" id="6645"/>
    <lineage>
        <taxon>Eukaryota</taxon>
        <taxon>Metazoa</taxon>
        <taxon>Spiralia</taxon>
        <taxon>Lophotrochozoa</taxon>
        <taxon>Mollusca</taxon>
        <taxon>Cephalopoda</taxon>
        <taxon>Coleoidea</taxon>
        <taxon>Octopodiformes</taxon>
        <taxon>Octopoda</taxon>
        <taxon>Incirrata</taxon>
        <taxon>Octopodidae</taxon>
        <taxon>Octopus</taxon>
    </lineage>
</organism>
<keyword evidence="2" id="KW-1185">Reference proteome</keyword>
<dbReference type="EMBL" id="OX597821">
    <property type="protein sequence ID" value="CAI9726513.1"/>
    <property type="molecule type" value="Genomic_DNA"/>
</dbReference>